<dbReference type="InterPro" id="IPR011854">
    <property type="entry name" value="HypE"/>
</dbReference>
<dbReference type="SUPFAM" id="SSF55326">
    <property type="entry name" value="PurM N-terminal domain-like"/>
    <property type="match status" value="1"/>
</dbReference>
<dbReference type="EMBL" id="JAJCIS010000016">
    <property type="protein sequence ID" value="MCB7388921.1"/>
    <property type="molecule type" value="Genomic_DNA"/>
</dbReference>
<organism evidence="2 3">
    <name type="scientific">Bariatricus massiliensis</name>
    <dbReference type="NCBI Taxonomy" id="1745713"/>
    <lineage>
        <taxon>Bacteria</taxon>
        <taxon>Bacillati</taxon>
        <taxon>Bacillota</taxon>
        <taxon>Clostridia</taxon>
        <taxon>Lachnospirales</taxon>
        <taxon>Lachnospiraceae</taxon>
        <taxon>Bariatricus</taxon>
    </lineage>
</organism>
<evidence type="ECO:0000259" key="1">
    <source>
        <dbReference type="Pfam" id="PF02769"/>
    </source>
</evidence>
<dbReference type="InterPro" id="IPR036921">
    <property type="entry name" value="PurM-like_N_sf"/>
</dbReference>
<gene>
    <name evidence="2" type="ORF">LIZ65_16655</name>
</gene>
<name>A0ABS8DKF0_9FIRM</name>
<reference evidence="2 3" key="1">
    <citation type="submission" date="2021-10" db="EMBL/GenBank/DDBJ databases">
        <title>Collection of gut derived symbiotic bacterial strains cultured from healthy donors.</title>
        <authorList>
            <person name="Lin H."/>
            <person name="Littmann E."/>
            <person name="Kohout C."/>
            <person name="Pamer E.G."/>
        </authorList>
    </citation>
    <scope>NUCLEOTIDE SEQUENCE [LARGE SCALE GENOMIC DNA]</scope>
    <source>
        <strain evidence="2 3">DFI.1.165</strain>
    </source>
</reference>
<dbReference type="Gene3D" id="3.30.1330.10">
    <property type="entry name" value="PurM-like, N-terminal domain"/>
    <property type="match status" value="1"/>
</dbReference>
<dbReference type="Pfam" id="PF02769">
    <property type="entry name" value="AIRS_C"/>
    <property type="match status" value="1"/>
</dbReference>
<dbReference type="InterPro" id="IPR036676">
    <property type="entry name" value="PurM-like_C_sf"/>
</dbReference>
<protein>
    <recommendedName>
        <fullName evidence="1">PurM-like C-terminal domain-containing protein</fullName>
    </recommendedName>
</protein>
<dbReference type="SUPFAM" id="SSF56042">
    <property type="entry name" value="PurM C-terminal domain-like"/>
    <property type="match status" value="1"/>
</dbReference>
<dbReference type="Gene3D" id="3.90.650.10">
    <property type="entry name" value="PurM-like C-terminal domain"/>
    <property type="match status" value="1"/>
</dbReference>
<evidence type="ECO:0000313" key="3">
    <source>
        <dbReference type="Proteomes" id="UP001299546"/>
    </source>
</evidence>
<sequence>MKSGKVSQTVYRRSVLKQLHIDEHTALFPPSREEKCFGIRTEGEEQVLSCNVTLYGNEQDLCVFAIARAANELAARGARMKGAAVHILLPESAREARLKEMLEAGAAAGRAQGISILCAGAETVPALTEAVVHLTAMGIFLPGALRRSNMAKPDEDIVLLKWIGLEGTLRIKAKKEKELTQRFIPAFMNRIEGYKEALFSLREIEAADAVGVSAMHQITDGGILGALWELAEGAGIGLSVDLKKMSVKQETIEVCEYFHLNPYQLAGAGSVLVVTPNGEELADALTREGMQAAVLGHTHKGKERIIVNGEERRFLDRDMPDELTKI</sequence>
<evidence type="ECO:0000313" key="2">
    <source>
        <dbReference type="EMBL" id="MCB7388921.1"/>
    </source>
</evidence>
<proteinExistence type="predicted"/>
<dbReference type="PANTHER" id="PTHR30303:SF4">
    <property type="entry name" value="HYDROGENASE EXPRESSION_FORMATION PROTEIN HYPE"/>
    <property type="match status" value="1"/>
</dbReference>
<dbReference type="PANTHER" id="PTHR30303">
    <property type="entry name" value="HYDROGENASE ISOENZYMES FORMATION PROTEIN HYPE"/>
    <property type="match status" value="1"/>
</dbReference>
<feature type="domain" description="PurM-like C-terminal" evidence="1">
    <location>
        <begin position="157"/>
        <end position="305"/>
    </location>
</feature>
<dbReference type="RefSeq" id="WP_066733441.1">
    <property type="nucleotide sequence ID" value="NZ_JAJCIQ010000016.1"/>
</dbReference>
<dbReference type="Proteomes" id="UP001299546">
    <property type="component" value="Unassembled WGS sequence"/>
</dbReference>
<comment type="caution">
    <text evidence="2">The sequence shown here is derived from an EMBL/GenBank/DDBJ whole genome shotgun (WGS) entry which is preliminary data.</text>
</comment>
<accession>A0ABS8DKF0</accession>
<keyword evidence="3" id="KW-1185">Reference proteome</keyword>
<dbReference type="InterPro" id="IPR010918">
    <property type="entry name" value="PurM-like_C_dom"/>
</dbReference>